<name>A0A087SU30_AUXPR</name>
<feature type="compositionally biased region" description="Low complexity" evidence="3">
    <location>
        <begin position="478"/>
        <end position="490"/>
    </location>
</feature>
<feature type="compositionally biased region" description="Polar residues" evidence="3">
    <location>
        <begin position="1346"/>
        <end position="1358"/>
    </location>
</feature>
<accession>A0A087SU30</accession>
<dbReference type="GeneID" id="23613001"/>
<feature type="region of interest" description="Disordered" evidence="3">
    <location>
        <begin position="1926"/>
        <end position="1971"/>
    </location>
</feature>
<feature type="compositionally biased region" description="Polar residues" evidence="3">
    <location>
        <begin position="871"/>
        <end position="891"/>
    </location>
</feature>
<dbReference type="KEGG" id="apro:F751_1610"/>
<protein>
    <submittedName>
        <fullName evidence="5">Vacuolar protein sorting-associated protein 13A</fullName>
    </submittedName>
</protein>
<feature type="region of interest" description="Disordered" evidence="3">
    <location>
        <begin position="462"/>
        <end position="496"/>
    </location>
</feature>
<evidence type="ECO:0000259" key="4">
    <source>
        <dbReference type="Pfam" id="PF12624"/>
    </source>
</evidence>
<dbReference type="RefSeq" id="XP_011402287.1">
    <property type="nucleotide sequence ID" value="XM_011403985.1"/>
</dbReference>
<feature type="compositionally biased region" description="Gly residues" evidence="3">
    <location>
        <begin position="462"/>
        <end position="477"/>
    </location>
</feature>
<feature type="region of interest" description="Disordered" evidence="3">
    <location>
        <begin position="2795"/>
        <end position="2818"/>
    </location>
</feature>
<dbReference type="STRING" id="3075.A0A087SU30"/>
<feature type="region of interest" description="Disordered" evidence="3">
    <location>
        <begin position="1154"/>
        <end position="1176"/>
    </location>
</feature>
<gene>
    <name evidence="5" type="ORF">F751_1610</name>
</gene>
<feature type="region of interest" description="Disordered" evidence="3">
    <location>
        <begin position="1332"/>
        <end position="1385"/>
    </location>
</feature>
<feature type="compositionally biased region" description="Basic and acidic residues" evidence="3">
    <location>
        <begin position="2582"/>
        <end position="2597"/>
    </location>
</feature>
<feature type="compositionally biased region" description="Gly residues" evidence="3">
    <location>
        <begin position="656"/>
        <end position="671"/>
    </location>
</feature>
<evidence type="ECO:0000256" key="2">
    <source>
        <dbReference type="ARBA" id="ARBA00022448"/>
    </source>
</evidence>
<dbReference type="PANTHER" id="PTHR16166">
    <property type="entry name" value="VACUOLAR PROTEIN SORTING-ASSOCIATED PROTEIN VPS13"/>
    <property type="match status" value="1"/>
</dbReference>
<dbReference type="OrthoDB" id="508386at2759"/>
<dbReference type="GO" id="GO:0006623">
    <property type="term" value="P:protein targeting to vacuole"/>
    <property type="evidence" value="ECO:0007669"/>
    <property type="project" value="TreeGrafter"/>
</dbReference>
<dbReference type="Proteomes" id="UP000028924">
    <property type="component" value="Unassembled WGS sequence"/>
</dbReference>
<feature type="region of interest" description="Disordered" evidence="3">
    <location>
        <begin position="2582"/>
        <end position="2611"/>
    </location>
</feature>
<dbReference type="EMBL" id="KL662189">
    <property type="protein sequence ID" value="KFM29234.1"/>
    <property type="molecule type" value="Genomic_DNA"/>
</dbReference>
<dbReference type="Pfam" id="PF06101">
    <property type="entry name" value="Vps62"/>
    <property type="match status" value="1"/>
</dbReference>
<feature type="domain" description="Chorein N-terminal" evidence="4">
    <location>
        <begin position="1"/>
        <end position="331"/>
    </location>
</feature>
<feature type="region of interest" description="Disordered" evidence="3">
    <location>
        <begin position="1114"/>
        <end position="1135"/>
    </location>
</feature>
<feature type="region of interest" description="Disordered" evidence="3">
    <location>
        <begin position="3021"/>
        <end position="3072"/>
    </location>
</feature>
<feature type="region of interest" description="Disordered" evidence="3">
    <location>
        <begin position="2706"/>
        <end position="2769"/>
    </location>
</feature>
<dbReference type="Pfam" id="PF12624">
    <property type="entry name" value="VPS13_N"/>
    <property type="match status" value="1"/>
</dbReference>
<evidence type="ECO:0000256" key="1">
    <source>
        <dbReference type="ARBA" id="ARBA00006545"/>
    </source>
</evidence>
<feature type="compositionally biased region" description="Low complexity" evidence="3">
    <location>
        <begin position="2808"/>
        <end position="2818"/>
    </location>
</feature>
<proteinExistence type="inferred from homology"/>
<feature type="compositionally biased region" description="Acidic residues" evidence="3">
    <location>
        <begin position="2723"/>
        <end position="2737"/>
    </location>
</feature>
<dbReference type="InterPro" id="IPR026847">
    <property type="entry name" value="VPS13"/>
</dbReference>
<comment type="similarity">
    <text evidence="1">Belongs to the VPS13 family.</text>
</comment>
<reference evidence="5 6" key="1">
    <citation type="journal article" date="2014" name="BMC Genomics">
        <title>Oil accumulation mechanisms of the oleaginous microalga Chlorella protothecoides revealed through its genome, transcriptomes, and proteomes.</title>
        <authorList>
            <person name="Gao C."/>
            <person name="Wang Y."/>
            <person name="Shen Y."/>
            <person name="Yan D."/>
            <person name="He X."/>
            <person name="Dai J."/>
            <person name="Wu Q."/>
        </authorList>
    </citation>
    <scope>NUCLEOTIDE SEQUENCE [LARGE SCALE GENOMIC DNA]</scope>
    <source>
        <strain evidence="5 6">0710</strain>
    </source>
</reference>
<feature type="compositionally biased region" description="Low complexity" evidence="3">
    <location>
        <begin position="3021"/>
        <end position="3033"/>
    </location>
</feature>
<feature type="region of interest" description="Disordered" evidence="3">
    <location>
        <begin position="858"/>
        <end position="902"/>
    </location>
</feature>
<sequence>MFEAQIAYYLNKYLGTYLEGIDPASLKISIYQGDVVLKNLRLKADALSELDLPVTVEAGLLGSLTLKVPWSALGQAPVEVRMDRLFLLAKPRDEADKASIKTADDVDTAFQSSKRQRVQMHESQWLAELERLEKAKEKAEGGGTGGGLFGGGRLKNVIDTVIGNLQLSITNIHVRYEDDVTNPGHPFSCGITLDKLAAATVNDKGEEAFVTTTPLSLLRKALDLRRAALYFDTDIDFWRPHSHWHDLEPVEWDEWFLPGVSSARQERGGTARHREYVLQPVGGRALYTRVGKMQTTADGDPRMDSSLDLESVALRLSHAQYQSYQLLLAEVQAGRTLSWRATVRFACLRRRYVSLYAKHLRTKGARMFARLVDLVGDQEEGLVYGSASPHSLLQRLRVGVGSASAELVGRDGRRVLRGGLDGIALELRKFPKTLAVGLRVAAMGVDSPEGVFVRTGRGLSAGTGGEGAEGAGSGEAGADGAEAGGAVADETPPPPEEEALTVTFVHAPQDGSADAEVGVVLRPSYVHYSAPTVARVAAFFRAPEALDFSNLQLAAGGQLERARKAAAAYAAAAMQARPRFNLRLQLDAPKIAVPVSDADGDVCLVLDLGQFVVSSDRGAPRGLSPDQAALYECVRLEGSDVAAFLVEGRHDWAAGGGDGVGAGEGGSGEQGAAGHTPRSPTAAPRPPRIPLLERCGLSVAAQLSRFPDPDRPAVRLQPAVPSLRFHLSPGRLRALLRGPLRVLRWTGLGRATETWAPARGVVTARGRLLLLDPEGGGGAAGGLAAVTLGADRRVLALAPGDARGVSHVVAVAPQGLEPADVLESTAAVLLRLEDGGAAEAWFRALCASQQALRELTGAGGATVPAPEWDDASSTVSGEDTMTASHDASVTSMPEDAPPAAQPAPTTLLQVDAELGELALFVAGRTPLVWWPPEDEDPVSPRTAAARAKAGFPAFVPDHVPHLAGESHIVVVRATGGTLGFVYGVPGMSVHTVLEALEVEDLLVGPRSPRQRYLACSGAEVGLAPDDDLFFDAAEDELRSVRSGELSVRRSASLASDAPARELAEFTFTIARPGTAGYAGVDTCLDVTLGTLRFYCNRPTLAALMSAGADFAAAAAGGEDGAGGDQEEPEAADAEELGAPSGVELAQAVDQSLAEKLEGSPEDPLATPVVRPGGASASPARRTVFRMRVALSTLAVSLNYEGAGARMLSTAAVEGFCFGLDVDARGVLSLTSRLGNAEVLDGTLPDPHPYRRACGLRGDGTASLVDVEFKMYPAGARADPRVPPGLAWAHLTARLSQLQLVFLYRLLAEHLSYVSVMLAMRLDQAGGVPLEEGRAVSAGGSGGATPRASTPRSTGSASRPATPLRGASSGPGRTASARTKGAAPPPLPLAEAQQPFVLVLEVEMDAPIIVLPRQSNSLDSLEVDLGNLSLSSKVVEVPGEECGKRGVQVLQEQAALAFSGMSCCVVQAGKRGGNVFKNQEQAWQLGWKRPLQPEARGPQPKFDLALDIPILRAVLDNGEYARITSIAAANVAEAPEPPEGLSAGIAPTEDVSPTNVRVVVSLARAELELHQLVEGVGEPQPLARFSIEDLGIAFHNTEEGSMAVSVCLPRVEGVDLRPEVPTSHNRVITSANKASFLIMEWSASPGMARQKLGVTLQKPELVVELSFLLATVAFVLPGLAVVGNHPIPYASQDFLLGGPDPPGPAGADLWLSPCARLLADRPGATEFEYDGGGHALILPPPSSLDEPLPLVLVGTGCTLRLRNLRLLHADSLALCLRLAPGARLLAEPRDGVELVEGAAAHAALAHALLPAPLQDNPTAAARAMGECLAAGEEAGTGGGEFQGDVIQGGVGFGGEGNTSDAPPTPPPCFEVSLSAVGIGLQLAQLDVAARSVHVLAATMDLGASVRLEGAAKAGRLALHGLHVESRTLDGEGADGEGARDGDAEGGQAAAPRSGSPDGKKRRRKKRRGSLDAPVLEPCHVSLDFELRGPGADPGSIVGSGTATTTTPLPAAEVTLAVSDLALNLAPDRVWSFVPGATLRADGGLVDLSVAGASGGVSVWRPRPSRAGYLPVGDVAVAEGAAPSFEVLAVAAGAAREEVRRALAPPVVDFARVWTDNGRVTAGRGVSVWRPVAPPGYASLGDCLVRGLDPPQSACVVRDSGPGEGPGAAGASGARQLPLLSDPQQLELVWQDTTSREDVRLTIWRPQPRLGYVAGGVNVVARIGKTRVLLRDAFRVPLLELDVGALDAGVQGPSPTVVQAYVGFSLSLWSHNGALRVWEPVVEPWNGIFICDANLGGRPAHGIKPGMHMSLKSSSEAVVTTLSYAAVSSLLAAHRDWQHVLVDNTLGIDAAMELDFGNRLEMVRLPAGHATRILRPLPSYAPRRRAAPAPDARPLDLLLVDVESLELEGDGLGRLRGARLYCTERSEQLVEGPAGPGALRAAWQVQRERSGGAAARHDAGLESAGQRALSVASQEGIWTVIPAAGARAGRDDAGRGSAVPVRLGAETLALESGVQAGARRETLRTLCVVRNTTALALEVALGEAPDADAGAGSAGNGAGVVEEVLEHQRWRPRVGWAGSNLHPRDPARFEHGTARRDDFPQVDPPRGWEWDSGWQLDRGSAGEKEGWVYAPDFSRVRFPAPDAGAYKPSPSDTVRVRRWVRRRVRAGSARRGLTPQASLVLEAPPAPRPPRVVGVVASGSTLPLPVGWDRSGSQLLLRPAPGECGGEEEGEAGEEEGEAGEGAVAEQKAGKRNSLAHSAGPPSHGWSEGAGAGTHTVLLDCLDESVTRLVRCAPLAGPDAGGGDTHGSQAEASISRAPPPASAAEASSLWFAVTLESSPLAEAGARDCEAPLDWRAAAAPPLTLVNQLPLAGSLLVWQEDPATGQLVSRQTLRVRSGQCAPVHGADLRSAVSFSFYPDGYEWMEAAPALAAAGARRAGAPGAALPDRVRLGRPGASLAVEVYVRRAVEYGPWLLHAAEEVDASEAAARGVPLSLTLAAPLWIANTTGLAMDVAVVAVAAPSRGASASPGASFSSRAARRDSGTARAPPPARGDLRRLVTDGGEGGGAARDLPAQRHVAPGSLELLSYPVPAWSSAGGGPGNDSVTASRSRAYGVRLRVAGSGWTPPLALEAGAAGASPGGDDSPLDGLEPVLVQARVREFGVTHEVVARLEVAPHAGSQILRLEPHVVVSNRTPLDVSLLHCAGLVERVAERGGAEVSAVILPRGASSFSAAPTTRSGQGAALRAGPGPRLVRPSAGLFVGDGGDRGAGGVQTSAGPDPLAAPAPPRLMATGALVSVHAAAPALVLPAGACAVPLHLPLASRRHEVCLRLGGGVTRDGPTLWSRPLTLRYPAEETLHVLAPCAAAGDGDARVALLRLSISRRAPGALLVVLESAGGDPPYSVENRSRVALQYRQAHVPGAPFHELAPFSATGWAWEHTLAGAAYRLELQEGAGEARAYALDAGAGVAGEGGGAAALDPLPLSVRPRSCAVVASYVEQTAAAPAGTARIEGDGPGGALGRGGVDRQLVVAPGAAGALTRSPRAALAPPPDRDLALQLEYLEVSITDAVPQELALVSLQRLAVNLAAGSTPAGTYRAATLALARIQVDDQLPGSRYPVVLAPAKGQGGDLPALQAAVTQHTGGARGHAFFPILAVRTPLVMQLAPDTAAADTMLRVRLLSISDLAAQVSFGSNPLARPRQVSGGAVSVILDLASFQAAAISLHGFELREEAMLHSAFRAHVAQVVQGQVFGVGVSLVRNFGVIGGAGKVLGMLSAGVAKLSQSRSDLEQAAAAPVPETKPISNFGDGFAEGAGAFGSSILRGLRGVVEKPREGARQRGFQGALSGVAKGLVGAVADPISGALDAMSATAQGMDAFMSKSKAELLELGRRRLPRVMSVDGAVTPTLRDGSFREARMEELGQALLQNTLLAARERLTRTGTVAERYEQHFLLPDNRVVVLTDRGILLLHAPGFDRLGAAADLAQPGRKKQRLLSFGAVARDDDDGFAFTRRPLACADQEPAATPVKAAFVDGPTVAEIAATQAAIDAAVNEQPQEKRSGGGTFSEVQEVFTCIVTTMNAFCGRPAPPNGYIAVSDVPPGEVSWRVSWEDLLALELRLSRESPDAEPDRLIVHRKGVAGRQQEESLAHQIKGYPNTPQASQIKMVAQAVYKRRYLEPLRSSALWSARHAAALGAAPPTAIPADMPHASALPLCLPCLEFAPAWHTNPARAPCVSFWRPLAPAGYRPAADVVCAGLEPPAEPFSLLWRSNARRAVAVWLPVAPRGYVALGAVVVGAPEAPSPEAYLCLREDLAAPARCSEAPTWRVSVWRVEGGAPHFLAVRAFARPPDAWLRAYAGEAGASR</sequence>
<keyword evidence="6" id="KW-1185">Reference proteome</keyword>
<feature type="compositionally biased region" description="Acidic residues" evidence="3">
    <location>
        <begin position="1124"/>
        <end position="1135"/>
    </location>
</feature>
<evidence type="ECO:0000313" key="5">
    <source>
        <dbReference type="EMBL" id="KFM29234.1"/>
    </source>
</evidence>
<evidence type="ECO:0000313" key="6">
    <source>
        <dbReference type="Proteomes" id="UP000028924"/>
    </source>
</evidence>
<feature type="region of interest" description="Disordered" evidence="3">
    <location>
        <begin position="656"/>
        <end position="687"/>
    </location>
</feature>
<organism evidence="5 6">
    <name type="scientific">Auxenochlorella protothecoides</name>
    <name type="common">Green microalga</name>
    <name type="synonym">Chlorella protothecoides</name>
    <dbReference type="NCBI Taxonomy" id="3075"/>
    <lineage>
        <taxon>Eukaryota</taxon>
        <taxon>Viridiplantae</taxon>
        <taxon>Chlorophyta</taxon>
        <taxon>core chlorophytes</taxon>
        <taxon>Trebouxiophyceae</taxon>
        <taxon>Chlorellales</taxon>
        <taxon>Chlorellaceae</taxon>
        <taxon>Auxenochlorella</taxon>
    </lineage>
</organism>
<dbReference type="InterPro" id="IPR026854">
    <property type="entry name" value="VPS13_N"/>
</dbReference>
<evidence type="ECO:0000256" key="3">
    <source>
        <dbReference type="SAM" id="MobiDB-lite"/>
    </source>
</evidence>
<keyword evidence="2" id="KW-0813">Transport</keyword>
<dbReference type="InterPro" id="IPR009291">
    <property type="entry name" value="Vps62"/>
</dbReference>
<feature type="region of interest" description="Disordered" evidence="3">
    <location>
        <begin position="3261"/>
        <end position="3281"/>
    </location>
</feature>
<dbReference type="GO" id="GO:0045053">
    <property type="term" value="P:protein retention in Golgi apparatus"/>
    <property type="evidence" value="ECO:0007669"/>
    <property type="project" value="TreeGrafter"/>
</dbReference>
<dbReference type="PANTHER" id="PTHR16166:SF93">
    <property type="entry name" value="INTERMEMBRANE LIPID TRANSFER PROTEIN VPS13"/>
    <property type="match status" value="1"/>
</dbReference>
<dbReference type="eggNOG" id="KOG1809">
    <property type="taxonomic scope" value="Eukaryota"/>
</dbReference>
<feature type="compositionally biased region" description="Low complexity" evidence="3">
    <location>
        <begin position="672"/>
        <end position="682"/>
    </location>
</feature>